<evidence type="ECO:0000313" key="1">
    <source>
        <dbReference type="EMBL" id="ABM39600.1"/>
    </source>
</evidence>
<sequence length="467" mass="50692">MTQGKYAGNTVRVAQMTDLHYCATNLEESDRCFTAAVTDAIEKQVDCALITGDSTDHAMDAHSPAFVALAKQVQRLANHCPVLMLQGTFSHEPVGLLKVLSMVGAKFPIMIAEKISSFGLTKSKGFELIIPNNDYRLVCTAIPTLNKADIAAMTEDSVGAAAEEAGRIISDLLASLAPMNRALRLQGIASMVISHGTVMNCLTEHGVPMAGFDHEFTAGSLFSAGADAVALGHIHKHQSWESDTQGFRQTIAYGGSIGRFHYGEEDAKVWLEWHMTSGQASFVAYETPARRTIDIFFDGPPDMEKIRAAAAQCEGAFVRVRYEVDAEHKQSVDRNAIKAILGSALHIQIEGTTLAIERVRAKGISTEPSLVGKLEKWCEATGTKVGILPEMLTMIQNQDAQALVDSTMKRIMQQVMPVAEKPIETAAAEPAKLATAPVPIPKVDVKKETMSRGFFEDDLAIEDRTLF</sequence>
<dbReference type="GO" id="GO:0004527">
    <property type="term" value="F:exonuclease activity"/>
    <property type="evidence" value="ECO:0007669"/>
    <property type="project" value="UniProtKB-KW"/>
</dbReference>
<dbReference type="HOGENOM" id="CLU_578326_0_0_4"/>
<dbReference type="OrthoDB" id="8949987at2"/>
<dbReference type="Gene3D" id="3.60.21.10">
    <property type="match status" value="1"/>
</dbReference>
<keyword evidence="1" id="KW-0614">Plasmid</keyword>
<protein>
    <submittedName>
        <fullName evidence="1">DNA repair exonuclease-like protein</fullName>
    </submittedName>
</protein>
<dbReference type="EMBL" id="CP000530">
    <property type="protein sequence ID" value="ABM39600.1"/>
    <property type="molecule type" value="Genomic_DNA"/>
</dbReference>
<dbReference type="InterPro" id="IPR050535">
    <property type="entry name" value="DNA_Repair-Maintenance_Comp"/>
</dbReference>
<proteinExistence type="predicted"/>
<dbReference type="AlphaFoldDB" id="A1VVC2"/>
<dbReference type="Proteomes" id="UP000000644">
    <property type="component" value="Plasmid pPNAP01"/>
</dbReference>
<dbReference type="RefSeq" id="WP_011797973.1">
    <property type="nucleotide sequence ID" value="NC_008757.1"/>
</dbReference>
<reference evidence="2" key="1">
    <citation type="journal article" date="2009" name="Environ. Microbiol.">
        <title>The genome of Polaromonas naphthalenivorans strain CJ2, isolated from coal tar-contaminated sediment, reveals physiological and metabolic versatility and evolution through extensive horizontal gene transfer.</title>
        <authorList>
            <person name="Yagi J.M."/>
            <person name="Sims D."/>
            <person name="Brettin T."/>
            <person name="Bruce D."/>
            <person name="Madsen E.L."/>
        </authorList>
    </citation>
    <scope>NUCLEOTIDE SEQUENCE [LARGE SCALE GENOMIC DNA]</scope>
    <source>
        <strain evidence="2">CJ2</strain>
        <plasmid evidence="2">Plasmid pPNAP01</plasmid>
    </source>
</reference>
<keyword evidence="1" id="KW-0269">Exonuclease</keyword>
<keyword evidence="1" id="KW-0378">Hydrolase</keyword>
<accession>A1VVC2</accession>
<gene>
    <name evidence="1" type="ordered locus">Pnap_4318</name>
</gene>
<name>A1VVC2_POLNA</name>
<dbReference type="KEGG" id="pna:Pnap_4318"/>
<geneLocation type="plasmid" evidence="1 2">
    <name>pPNAP01</name>
</geneLocation>
<keyword evidence="2" id="KW-1185">Reference proteome</keyword>
<dbReference type="SUPFAM" id="SSF56300">
    <property type="entry name" value="Metallo-dependent phosphatases"/>
    <property type="match status" value="1"/>
</dbReference>
<keyword evidence="1" id="KW-0540">Nuclease</keyword>
<evidence type="ECO:0000313" key="2">
    <source>
        <dbReference type="Proteomes" id="UP000000644"/>
    </source>
</evidence>
<dbReference type="InterPro" id="IPR029052">
    <property type="entry name" value="Metallo-depent_PP-like"/>
</dbReference>
<organism evidence="1 2">
    <name type="scientific">Polaromonas naphthalenivorans (strain CJ2)</name>
    <dbReference type="NCBI Taxonomy" id="365044"/>
    <lineage>
        <taxon>Bacteria</taxon>
        <taxon>Pseudomonadati</taxon>
        <taxon>Pseudomonadota</taxon>
        <taxon>Betaproteobacteria</taxon>
        <taxon>Burkholderiales</taxon>
        <taxon>Comamonadaceae</taxon>
        <taxon>Polaromonas</taxon>
    </lineage>
</organism>
<dbReference type="PANTHER" id="PTHR30337">
    <property type="entry name" value="COMPONENT OF ATP-DEPENDENT DSDNA EXONUCLEASE"/>
    <property type="match status" value="1"/>
</dbReference>